<dbReference type="CDD" id="cd00093">
    <property type="entry name" value="HTH_XRE"/>
    <property type="match status" value="1"/>
</dbReference>
<dbReference type="Gene3D" id="1.10.260.40">
    <property type="entry name" value="lambda repressor-like DNA-binding domains"/>
    <property type="match status" value="1"/>
</dbReference>
<protein>
    <submittedName>
        <fullName evidence="2">Helix-turn-helix transcriptional regulator</fullName>
    </submittedName>
</protein>
<organism evidence="2 3">
    <name type="scientific">Paraburkholderia metrosideri</name>
    <dbReference type="NCBI Taxonomy" id="580937"/>
    <lineage>
        <taxon>Bacteria</taxon>
        <taxon>Pseudomonadati</taxon>
        <taxon>Pseudomonadota</taxon>
        <taxon>Betaproteobacteria</taxon>
        <taxon>Burkholderiales</taxon>
        <taxon>Burkholderiaceae</taxon>
        <taxon>Paraburkholderia</taxon>
    </lineage>
</organism>
<dbReference type="Proteomes" id="UP001629432">
    <property type="component" value="Unassembled WGS sequence"/>
</dbReference>
<comment type="caution">
    <text evidence="2">The sequence shown here is derived from an EMBL/GenBank/DDBJ whole genome shotgun (WGS) entry which is preliminary data.</text>
</comment>
<dbReference type="InterPro" id="IPR001387">
    <property type="entry name" value="Cro/C1-type_HTH"/>
</dbReference>
<keyword evidence="3" id="KW-1185">Reference proteome</keyword>
<dbReference type="SUPFAM" id="SSF47413">
    <property type="entry name" value="lambda repressor-like DNA-binding domains"/>
    <property type="match status" value="1"/>
</dbReference>
<sequence>MKTTVQFCGDMKAKLGIESDYALAKALNVSRSAVSKWTSSKGTFDEDTCFQVADVLGLRPFEVVAAMHAERARDDQHRAFWTDAWENFSKGFRSLVLRANACGALVSQV</sequence>
<name>A0ABW9E3C8_9BURK</name>
<reference evidence="2 3" key="1">
    <citation type="journal article" date="2024" name="Chem. Sci.">
        <title>Discovery of megapolipeptins by genome mining of a Burkholderiales bacteria collection.</title>
        <authorList>
            <person name="Paulo B.S."/>
            <person name="Recchia M.J.J."/>
            <person name="Lee S."/>
            <person name="Fergusson C.H."/>
            <person name="Romanowski S.B."/>
            <person name="Hernandez A."/>
            <person name="Krull N."/>
            <person name="Liu D.Y."/>
            <person name="Cavanagh H."/>
            <person name="Bos A."/>
            <person name="Gray C.A."/>
            <person name="Murphy B.T."/>
            <person name="Linington R.G."/>
            <person name="Eustaquio A.S."/>
        </authorList>
    </citation>
    <scope>NUCLEOTIDE SEQUENCE [LARGE SCALE GENOMIC DNA]</scope>
    <source>
        <strain evidence="2 3">RL17-338-BIC-A</strain>
    </source>
</reference>
<feature type="domain" description="HTH cro/C1-type" evidence="1">
    <location>
        <begin position="22"/>
        <end position="64"/>
    </location>
</feature>
<evidence type="ECO:0000313" key="3">
    <source>
        <dbReference type="Proteomes" id="UP001629432"/>
    </source>
</evidence>
<accession>A0ABW9E3C8</accession>
<dbReference type="PROSITE" id="PS50943">
    <property type="entry name" value="HTH_CROC1"/>
    <property type="match status" value="1"/>
</dbReference>
<dbReference type="InterPro" id="IPR010982">
    <property type="entry name" value="Lambda_DNA-bd_dom_sf"/>
</dbReference>
<evidence type="ECO:0000259" key="1">
    <source>
        <dbReference type="PROSITE" id="PS50943"/>
    </source>
</evidence>
<gene>
    <name evidence="2" type="ORF">PQQ63_35980</name>
</gene>
<dbReference type="EMBL" id="JAQQCF010000056">
    <property type="protein sequence ID" value="MFM0642088.1"/>
    <property type="molecule type" value="Genomic_DNA"/>
</dbReference>
<proteinExistence type="predicted"/>
<evidence type="ECO:0000313" key="2">
    <source>
        <dbReference type="EMBL" id="MFM0642088.1"/>
    </source>
</evidence>
<dbReference type="RefSeq" id="WP_408340684.1">
    <property type="nucleotide sequence ID" value="NZ_JAQQCF010000056.1"/>
</dbReference>
<dbReference type="Pfam" id="PF01381">
    <property type="entry name" value="HTH_3"/>
    <property type="match status" value="1"/>
</dbReference>